<reference evidence="10" key="1">
    <citation type="journal article" date="2016" name="Nature">
        <title>The genome of the seagrass Zostera marina reveals angiosperm adaptation to the sea.</title>
        <authorList>
            <person name="Olsen J.L."/>
            <person name="Rouze P."/>
            <person name="Verhelst B."/>
            <person name="Lin Y.-C."/>
            <person name="Bayer T."/>
            <person name="Collen J."/>
            <person name="Dattolo E."/>
            <person name="De Paoli E."/>
            <person name="Dittami S."/>
            <person name="Maumus F."/>
            <person name="Michel G."/>
            <person name="Kersting A."/>
            <person name="Lauritano C."/>
            <person name="Lohaus R."/>
            <person name="Toepel M."/>
            <person name="Tonon T."/>
            <person name="Vanneste K."/>
            <person name="Amirebrahimi M."/>
            <person name="Brakel J."/>
            <person name="Bostroem C."/>
            <person name="Chovatia M."/>
            <person name="Grimwood J."/>
            <person name="Jenkins J.W."/>
            <person name="Jueterbock A."/>
            <person name="Mraz A."/>
            <person name="Stam W.T."/>
            <person name="Tice H."/>
            <person name="Bornberg-Bauer E."/>
            <person name="Green P.J."/>
            <person name="Pearson G.A."/>
            <person name="Procaccini G."/>
            <person name="Duarte C.M."/>
            <person name="Schmutz J."/>
            <person name="Reusch T.B.H."/>
            <person name="Van de Peer Y."/>
        </authorList>
    </citation>
    <scope>NUCLEOTIDE SEQUENCE [LARGE SCALE GENOMIC DNA]</scope>
    <source>
        <strain evidence="10">cv. Finnish</strain>
    </source>
</reference>
<dbReference type="EC" id="1.5.99.12" evidence="3"/>
<accession>A0A0K9P6D4</accession>
<evidence type="ECO:0000256" key="1">
    <source>
        <dbReference type="ARBA" id="ARBA00001974"/>
    </source>
</evidence>
<dbReference type="GO" id="GO:0071949">
    <property type="term" value="F:FAD binding"/>
    <property type="evidence" value="ECO:0007669"/>
    <property type="project" value="InterPro"/>
</dbReference>
<name>A0A0K9P6D4_ZOSMR</name>
<evidence type="ECO:0000313" key="10">
    <source>
        <dbReference type="Proteomes" id="UP000036987"/>
    </source>
</evidence>
<organism evidence="9 10">
    <name type="scientific">Zostera marina</name>
    <name type="common">Eelgrass</name>
    <dbReference type="NCBI Taxonomy" id="29655"/>
    <lineage>
        <taxon>Eukaryota</taxon>
        <taxon>Viridiplantae</taxon>
        <taxon>Streptophyta</taxon>
        <taxon>Embryophyta</taxon>
        <taxon>Tracheophyta</taxon>
        <taxon>Spermatophyta</taxon>
        <taxon>Magnoliopsida</taxon>
        <taxon>Liliopsida</taxon>
        <taxon>Zosteraceae</taxon>
        <taxon>Zostera</taxon>
    </lineage>
</organism>
<dbReference type="InterPro" id="IPR016169">
    <property type="entry name" value="FAD-bd_PCMH_sub2"/>
</dbReference>
<comment type="similarity">
    <text evidence="2">Belongs to the oxygen-dependent FAD-linked oxidoreductase family.</text>
</comment>
<sequence length="480" mass="54200">MDFLLIVFLFGCFPFGSESMFVPPPEVCPSCFHTPTVNQSIDFGRLIQRWPTSLFQPKQDRDISHLLLFANTVSKHGRKITVGPNGARHSTHGQAQVPGGIVVDMTSLQSTQFEINPLKRYIDVDAGALWVDVLKETLKHGLTPRSWTDYLYLTVGGTLSVGGISGQSFRYGPQIMNVLKLDVITGKGDMMTCSDKHNSELFYGVLGGLGQFGIITRARIILQVAPKRTKWIKIKYDDFEIFTKDQELLIAMDESDYVEGFLTGVAQISYTIELALYYNEYDPIQKILDEVMSRLSSTEVDTSDVTYFDFLNRVRVEELDLRKQGSWDVPHPWLNLLVPKSQIYNFNHLILQMVATSPINGTLLIYPIYTNKWNNKMSMMLPKGNNTVVYVVSILRSMDKNCTIGSPCLENVLGLNQNIVDKSVEGKGSIGAKEYLAYSRGKESTWIAHFGTKWENFKLLKHKYDPLHILSPGPGIFHSF</sequence>
<dbReference type="InterPro" id="IPR016167">
    <property type="entry name" value="FAD-bd_PCMH_sub1"/>
</dbReference>
<feature type="domain" description="FAD-binding PCMH-type" evidence="8">
    <location>
        <begin position="47"/>
        <end position="225"/>
    </location>
</feature>
<dbReference type="GO" id="GO:0009690">
    <property type="term" value="P:cytokinin metabolic process"/>
    <property type="evidence" value="ECO:0007669"/>
    <property type="project" value="InterPro"/>
</dbReference>
<comment type="caution">
    <text evidence="9">The sequence shown here is derived from an EMBL/GenBank/DDBJ whole genome shotgun (WGS) entry which is preliminary data.</text>
</comment>
<keyword evidence="5" id="KW-0274">FAD</keyword>
<evidence type="ECO:0000259" key="8">
    <source>
        <dbReference type="PROSITE" id="PS51387"/>
    </source>
</evidence>
<proteinExistence type="inferred from homology"/>
<dbReference type="PROSITE" id="PS51387">
    <property type="entry name" value="FAD_PCMH"/>
    <property type="match status" value="1"/>
</dbReference>
<dbReference type="PANTHER" id="PTHR13878:SF107">
    <property type="entry name" value="CYTOKININ DEHYDROGENASE 3"/>
    <property type="match status" value="1"/>
</dbReference>
<dbReference type="InterPro" id="IPR016166">
    <property type="entry name" value="FAD-bd_PCMH"/>
</dbReference>
<feature type="chain" id="PRO_5005527303" description="cytokinin dehydrogenase" evidence="7">
    <location>
        <begin position="20"/>
        <end position="480"/>
    </location>
</feature>
<evidence type="ECO:0000313" key="9">
    <source>
        <dbReference type="EMBL" id="KMZ63745.1"/>
    </source>
</evidence>
<dbReference type="InterPro" id="IPR050432">
    <property type="entry name" value="FAD-linked_Oxidoreductases_BP"/>
</dbReference>
<dbReference type="Pfam" id="PF01565">
    <property type="entry name" value="FAD_binding_4"/>
    <property type="match status" value="1"/>
</dbReference>
<dbReference type="GO" id="GO:0016491">
    <property type="term" value="F:oxidoreductase activity"/>
    <property type="evidence" value="ECO:0000318"/>
    <property type="project" value="GO_Central"/>
</dbReference>
<evidence type="ECO:0000256" key="4">
    <source>
        <dbReference type="ARBA" id="ARBA00022630"/>
    </source>
</evidence>
<keyword evidence="7" id="KW-0732">Signal</keyword>
<keyword evidence="4" id="KW-0285">Flavoprotein</keyword>
<dbReference type="OrthoDB" id="415825at2759"/>
<dbReference type="Proteomes" id="UP000036987">
    <property type="component" value="Unassembled WGS sequence"/>
</dbReference>
<dbReference type="STRING" id="29655.A0A0K9P6D4"/>
<evidence type="ECO:0000256" key="7">
    <source>
        <dbReference type="SAM" id="SignalP"/>
    </source>
</evidence>
<evidence type="ECO:0000256" key="5">
    <source>
        <dbReference type="ARBA" id="ARBA00022827"/>
    </source>
</evidence>
<dbReference type="Gene3D" id="3.30.465.10">
    <property type="match status" value="1"/>
</dbReference>
<dbReference type="SUPFAM" id="SSF56176">
    <property type="entry name" value="FAD-binding/transporter-associated domain-like"/>
    <property type="match status" value="1"/>
</dbReference>
<feature type="signal peptide" evidence="7">
    <location>
        <begin position="1"/>
        <end position="19"/>
    </location>
</feature>
<evidence type="ECO:0000256" key="3">
    <source>
        <dbReference type="ARBA" id="ARBA00011928"/>
    </source>
</evidence>
<dbReference type="AlphaFoldDB" id="A0A0K9P6D4"/>
<gene>
    <name evidence="9" type="ORF">ZOSMA_39G00160</name>
</gene>
<dbReference type="GO" id="GO:0019139">
    <property type="term" value="F:cytokinin dehydrogenase activity"/>
    <property type="evidence" value="ECO:0007669"/>
    <property type="project" value="UniProtKB-EC"/>
</dbReference>
<keyword evidence="10" id="KW-1185">Reference proteome</keyword>
<protein>
    <recommendedName>
        <fullName evidence="3">cytokinin dehydrogenase</fullName>
        <ecNumber evidence="3">1.5.99.12</ecNumber>
    </recommendedName>
</protein>
<dbReference type="PANTHER" id="PTHR13878">
    <property type="entry name" value="GULONOLACTONE OXIDASE"/>
    <property type="match status" value="1"/>
</dbReference>
<dbReference type="Gene3D" id="3.40.462.10">
    <property type="entry name" value="FAD-linked oxidases, C-terminal domain"/>
    <property type="match status" value="1"/>
</dbReference>
<evidence type="ECO:0000256" key="6">
    <source>
        <dbReference type="ARBA" id="ARBA00023002"/>
    </source>
</evidence>
<dbReference type="InterPro" id="IPR036318">
    <property type="entry name" value="FAD-bd_PCMH-like_sf"/>
</dbReference>
<dbReference type="EMBL" id="LFYR01001212">
    <property type="protein sequence ID" value="KMZ63745.1"/>
    <property type="molecule type" value="Genomic_DNA"/>
</dbReference>
<dbReference type="SUPFAM" id="SSF55103">
    <property type="entry name" value="FAD-linked oxidases, C-terminal domain"/>
    <property type="match status" value="1"/>
</dbReference>
<dbReference type="InterPro" id="IPR016170">
    <property type="entry name" value="Cytok_DH_C_sf"/>
</dbReference>
<dbReference type="Pfam" id="PF09265">
    <property type="entry name" value="Cytokin-bind"/>
    <property type="match status" value="2"/>
</dbReference>
<comment type="cofactor">
    <cofactor evidence="1">
        <name>FAD</name>
        <dbReference type="ChEBI" id="CHEBI:57692"/>
    </cofactor>
</comment>
<dbReference type="OMA" id="ESTWIAH"/>
<keyword evidence="6" id="KW-0560">Oxidoreductase</keyword>
<evidence type="ECO:0000256" key="2">
    <source>
        <dbReference type="ARBA" id="ARBA00005466"/>
    </source>
</evidence>
<dbReference type="InterPro" id="IPR006094">
    <property type="entry name" value="Oxid_FAD_bind_N"/>
</dbReference>
<dbReference type="InterPro" id="IPR016164">
    <property type="entry name" value="FAD-linked_Oxase-like_C"/>
</dbReference>
<dbReference type="Gene3D" id="3.30.43.10">
    <property type="entry name" value="Uridine Diphospho-n-acetylenolpyruvylglucosamine Reductase, domain 2"/>
    <property type="match status" value="1"/>
</dbReference>
<dbReference type="InterPro" id="IPR015345">
    <property type="entry name" value="Cytokinin_DH_FAD/cytokin-bd"/>
</dbReference>